<evidence type="ECO:0000256" key="2">
    <source>
        <dbReference type="ARBA" id="ARBA00004752"/>
    </source>
</evidence>
<evidence type="ECO:0000259" key="8">
    <source>
        <dbReference type="Pfam" id="PF08245"/>
    </source>
</evidence>
<dbReference type="Gene3D" id="3.40.1190.10">
    <property type="entry name" value="Mur-like, catalytic domain"/>
    <property type="match status" value="1"/>
</dbReference>
<dbReference type="NCBIfam" id="TIGR01087">
    <property type="entry name" value="murD"/>
    <property type="match status" value="1"/>
</dbReference>
<keyword evidence="3" id="KW-0963">Cytoplasm</keyword>
<dbReference type="Pfam" id="PF02875">
    <property type="entry name" value="Mur_ligase_C"/>
    <property type="match status" value="1"/>
</dbReference>
<dbReference type="GO" id="GO:0005524">
    <property type="term" value="F:ATP binding"/>
    <property type="evidence" value="ECO:0007669"/>
    <property type="project" value="UniProtKB-KW"/>
</dbReference>
<dbReference type="GO" id="GO:0008764">
    <property type="term" value="F:UDP-N-acetylmuramoylalanine-D-glutamate ligase activity"/>
    <property type="evidence" value="ECO:0007669"/>
    <property type="project" value="UniProtKB-EC"/>
</dbReference>
<dbReference type="InterPro" id="IPR036565">
    <property type="entry name" value="Mur-like_cat_sf"/>
</dbReference>
<dbReference type="GO" id="GO:0051301">
    <property type="term" value="P:cell division"/>
    <property type="evidence" value="ECO:0007669"/>
    <property type="project" value="InterPro"/>
</dbReference>
<evidence type="ECO:0000256" key="4">
    <source>
        <dbReference type="ARBA" id="ARBA00022598"/>
    </source>
</evidence>
<dbReference type="PANTHER" id="PTHR43692:SF1">
    <property type="entry name" value="UDP-N-ACETYLMURAMOYLALANINE--D-GLUTAMATE LIGASE"/>
    <property type="match status" value="1"/>
</dbReference>
<feature type="domain" description="Mur ligase central" evidence="8">
    <location>
        <begin position="194"/>
        <end position="375"/>
    </location>
</feature>
<name>A0A061QTM9_9CHLO</name>
<dbReference type="SUPFAM" id="SSF51984">
    <property type="entry name" value="MurCD N-terminal domain"/>
    <property type="match status" value="1"/>
</dbReference>
<dbReference type="Gene3D" id="3.90.190.20">
    <property type="entry name" value="Mur ligase, C-terminal domain"/>
    <property type="match status" value="1"/>
</dbReference>
<dbReference type="SUPFAM" id="SSF53244">
    <property type="entry name" value="MurD-like peptide ligases, peptide-binding domain"/>
    <property type="match status" value="1"/>
</dbReference>
<keyword evidence="4 9" id="KW-0436">Ligase</keyword>
<gene>
    <name evidence="9" type="primary">MURD</name>
    <name evidence="9" type="ORF">TSPGSL018_25591</name>
</gene>
<evidence type="ECO:0000256" key="3">
    <source>
        <dbReference type="ARBA" id="ARBA00022490"/>
    </source>
</evidence>
<keyword evidence="6" id="KW-0067">ATP-binding</keyword>
<dbReference type="PANTHER" id="PTHR43692">
    <property type="entry name" value="UDP-N-ACETYLMURAMOYLALANINE--D-GLUTAMATE LIGASE"/>
    <property type="match status" value="1"/>
</dbReference>
<evidence type="ECO:0000256" key="5">
    <source>
        <dbReference type="ARBA" id="ARBA00022741"/>
    </source>
</evidence>
<evidence type="ECO:0000313" key="9">
    <source>
        <dbReference type="EMBL" id="JAC61666.1"/>
    </source>
</evidence>
<comment type="subcellular location">
    <subcellularLocation>
        <location evidence="1">Cytoplasm</location>
    </subcellularLocation>
</comment>
<keyword evidence="5" id="KW-0547">Nucleotide-binding</keyword>
<dbReference type="EMBL" id="GBEZ01025419">
    <property type="protein sequence ID" value="JAC61666.1"/>
    <property type="molecule type" value="Transcribed_RNA"/>
</dbReference>
<comment type="pathway">
    <text evidence="2">Cell wall biogenesis; peptidoglycan biosynthesis.</text>
</comment>
<proteinExistence type="inferred from homology"/>
<organism evidence="9">
    <name type="scientific">Tetraselmis sp. GSL018</name>
    <dbReference type="NCBI Taxonomy" id="582737"/>
    <lineage>
        <taxon>Eukaryota</taxon>
        <taxon>Viridiplantae</taxon>
        <taxon>Chlorophyta</taxon>
        <taxon>core chlorophytes</taxon>
        <taxon>Chlorodendrophyceae</taxon>
        <taxon>Chlorodendrales</taxon>
        <taxon>Chlorodendraceae</taxon>
        <taxon>Tetraselmis</taxon>
    </lineage>
</organism>
<dbReference type="InterPro" id="IPR013221">
    <property type="entry name" value="Mur_ligase_cen"/>
</dbReference>
<evidence type="ECO:0000256" key="6">
    <source>
        <dbReference type="ARBA" id="ARBA00022840"/>
    </source>
</evidence>
<accession>A0A061QTM9</accession>
<evidence type="ECO:0000259" key="7">
    <source>
        <dbReference type="Pfam" id="PF02875"/>
    </source>
</evidence>
<dbReference type="InterPro" id="IPR004101">
    <property type="entry name" value="Mur_ligase_C"/>
</dbReference>
<reference evidence="9" key="1">
    <citation type="submission" date="2014-05" db="EMBL/GenBank/DDBJ databases">
        <title>The transcriptome of the halophilic microalga Tetraselmis sp. GSL018 isolated from the Great Salt Lake, Utah.</title>
        <authorList>
            <person name="Jinkerson R.E."/>
            <person name="D'Adamo S."/>
            <person name="Posewitz M.C."/>
        </authorList>
    </citation>
    <scope>NUCLEOTIDE SEQUENCE</scope>
    <source>
        <strain evidence="9">GSL018</strain>
    </source>
</reference>
<dbReference type="AlphaFoldDB" id="A0A061QTM9"/>
<dbReference type="Pfam" id="PF08245">
    <property type="entry name" value="Mur_ligase_M"/>
    <property type="match status" value="1"/>
</dbReference>
<dbReference type="GO" id="GO:0008360">
    <property type="term" value="P:regulation of cell shape"/>
    <property type="evidence" value="ECO:0007669"/>
    <property type="project" value="InterPro"/>
</dbReference>
<dbReference type="HAMAP" id="MF_00639">
    <property type="entry name" value="MurD"/>
    <property type="match status" value="1"/>
</dbReference>
<sequence>MVFPSKLVDLKADTFLLRELLKPCSRNALPTSALFYKRSGKYVSLGFGVHARSCPTKPRQKRFRYVDFRIASGIDRDKDLESENVVVLGLGVSGRAAAELALYRGAYVTGLDDNSKLDLTSWSVPHRFERFSVSLGSDQDSVLANATQLVVSPGVSLQSRAVKRALSMGIPVVSELGFGFQAIPRDSRCAIAAITGTNGKSTVTHFLAQLLRSAGVTAWAGGNLGTPISALSLGMRTGRLSGVQAAVLEVSSFQLEAPSAFRPDAAAVLNLTPDHLERHGSMAAYAAAKCSVFRNMAPGAPAFLPGDDHALTEMALDANPSLSVLGIGRLPGVQLMGRHAAVSIPGLPEFELDLRPLRCSGTHNLVNAAVAAAMAASLRLPGAGPSQLQGGLGRLEMLPHRMQSLGTTHDVEWIDDSKATNVEAAATGIQGLEKPAVVLLGGRAKRLAEGGLGFWRVAGALSCHRAAVAFGEDAPGIAEELCDAGVACILADDLEEAVRVACGLALPGDAILLSPGCSSFDEFVSFEHRGRAFAALKHAYSTEGRSC</sequence>
<protein>
    <submittedName>
        <fullName evidence="9">UDP-N-acetylmuramoylalanine--D-glutamate ligase</fullName>
    </submittedName>
</protein>
<dbReference type="InterPro" id="IPR005762">
    <property type="entry name" value="MurD"/>
</dbReference>
<dbReference type="Pfam" id="PF21799">
    <property type="entry name" value="MurD-like_N"/>
    <property type="match status" value="1"/>
</dbReference>
<dbReference type="UniPathway" id="UPA00219"/>
<dbReference type="InterPro" id="IPR036615">
    <property type="entry name" value="Mur_ligase_C_dom_sf"/>
</dbReference>
<dbReference type="GO" id="GO:0005737">
    <property type="term" value="C:cytoplasm"/>
    <property type="evidence" value="ECO:0007669"/>
    <property type="project" value="UniProtKB-SubCell"/>
</dbReference>
<dbReference type="SUPFAM" id="SSF53623">
    <property type="entry name" value="MurD-like peptide ligases, catalytic domain"/>
    <property type="match status" value="1"/>
</dbReference>
<evidence type="ECO:0000256" key="1">
    <source>
        <dbReference type="ARBA" id="ARBA00004496"/>
    </source>
</evidence>
<feature type="domain" description="Mur ligase C-terminal" evidence="7">
    <location>
        <begin position="400"/>
        <end position="515"/>
    </location>
</feature>
<dbReference type="Gene3D" id="3.40.50.720">
    <property type="entry name" value="NAD(P)-binding Rossmann-like Domain"/>
    <property type="match status" value="1"/>
</dbReference>